<dbReference type="EMBL" id="METE01000001">
    <property type="protein sequence ID" value="OGB85670.1"/>
    <property type="molecule type" value="Genomic_DNA"/>
</dbReference>
<accession>A0A1F4PQ09</accession>
<organism evidence="1 2">
    <name type="scientific">candidate division Kazan bacterium RIFCSPLOWO2_01_FULL_48_13</name>
    <dbReference type="NCBI Taxonomy" id="1798539"/>
    <lineage>
        <taxon>Bacteria</taxon>
        <taxon>Bacteria division Kazan-3B-28</taxon>
    </lineage>
</organism>
<dbReference type="Gene3D" id="3.40.50.300">
    <property type="entry name" value="P-loop containing nucleotide triphosphate hydrolases"/>
    <property type="match status" value="1"/>
</dbReference>
<comment type="caution">
    <text evidence="1">The sequence shown here is derived from an EMBL/GenBank/DDBJ whole genome shotgun (WGS) entry which is preliminary data.</text>
</comment>
<evidence type="ECO:0008006" key="3">
    <source>
        <dbReference type="Google" id="ProtNLM"/>
    </source>
</evidence>
<gene>
    <name evidence="1" type="ORF">A2994_02815</name>
</gene>
<dbReference type="STRING" id="1798539.A2994_02815"/>
<evidence type="ECO:0000313" key="2">
    <source>
        <dbReference type="Proteomes" id="UP000179010"/>
    </source>
</evidence>
<name>A0A1F4PQ09_UNCK3</name>
<proteinExistence type="predicted"/>
<dbReference type="Pfam" id="PF13238">
    <property type="entry name" value="AAA_18"/>
    <property type="match status" value="1"/>
</dbReference>
<dbReference type="Proteomes" id="UP000179010">
    <property type="component" value="Unassembled WGS sequence"/>
</dbReference>
<dbReference type="PANTHER" id="PTHR41930">
    <property type="entry name" value="UPF0200 PROTEIN MJ1399"/>
    <property type="match status" value="1"/>
</dbReference>
<dbReference type="AlphaFoldDB" id="A0A1F4PQ09"/>
<dbReference type="PANTHER" id="PTHR41930:SF1">
    <property type="entry name" value="DEPHOSPHO-COA KINASE"/>
    <property type="match status" value="1"/>
</dbReference>
<evidence type="ECO:0000313" key="1">
    <source>
        <dbReference type="EMBL" id="OGB85670.1"/>
    </source>
</evidence>
<protein>
    <recommendedName>
        <fullName evidence="3">Dephospho-CoA kinase</fullName>
    </recommendedName>
</protein>
<sequence length="196" mass="21987">MGGGGGKMIIGITGTNGAGKDLVSQILLKKLGWPYFSLSDELRRIALENNLDVSRPTLQQLGNELRQQHGPSYLSQRIVDRAADDFIVTSLRNPQECEPFKQKSRFILIAVDAPIELRYERISGRDRAGESNWSLADFKRNEDEFEMDGGEFGRQLRKMMQTADITIINNGTVVDLENKLNQIIAEVKNVSTLYLG</sequence>
<dbReference type="SUPFAM" id="SSF52540">
    <property type="entry name" value="P-loop containing nucleoside triphosphate hydrolases"/>
    <property type="match status" value="1"/>
</dbReference>
<reference evidence="1 2" key="1">
    <citation type="journal article" date="2016" name="Nat. Commun.">
        <title>Thousands of microbial genomes shed light on interconnected biogeochemical processes in an aquifer system.</title>
        <authorList>
            <person name="Anantharaman K."/>
            <person name="Brown C.T."/>
            <person name="Hug L.A."/>
            <person name="Sharon I."/>
            <person name="Castelle C.J."/>
            <person name="Probst A.J."/>
            <person name="Thomas B.C."/>
            <person name="Singh A."/>
            <person name="Wilkins M.J."/>
            <person name="Karaoz U."/>
            <person name="Brodie E.L."/>
            <person name="Williams K.H."/>
            <person name="Hubbard S.S."/>
            <person name="Banfield J.F."/>
        </authorList>
    </citation>
    <scope>NUCLEOTIDE SEQUENCE [LARGE SCALE GENOMIC DNA]</scope>
</reference>
<dbReference type="InterPro" id="IPR027417">
    <property type="entry name" value="P-loop_NTPase"/>
</dbReference>